<dbReference type="Proteomes" id="UP001239083">
    <property type="component" value="Unassembled WGS sequence"/>
</dbReference>
<name>A0ABU0R5N0_9MICO</name>
<evidence type="ECO:0000313" key="2">
    <source>
        <dbReference type="Proteomes" id="UP001239083"/>
    </source>
</evidence>
<proteinExistence type="predicted"/>
<protein>
    <recommendedName>
        <fullName evidence="3">DUF3052 family protein</fullName>
    </recommendedName>
</protein>
<dbReference type="RefSeq" id="WP_307039769.1">
    <property type="nucleotide sequence ID" value="NZ_JAUSYY010000001.1"/>
</dbReference>
<evidence type="ECO:0008006" key="3">
    <source>
        <dbReference type="Google" id="ProtNLM"/>
    </source>
</evidence>
<evidence type="ECO:0000313" key="1">
    <source>
        <dbReference type="EMBL" id="MDQ0893387.1"/>
    </source>
</evidence>
<gene>
    <name evidence="1" type="ORF">QFZ26_000942</name>
</gene>
<dbReference type="EMBL" id="JAUSYY010000001">
    <property type="protein sequence ID" value="MDQ0893387.1"/>
    <property type="molecule type" value="Genomic_DNA"/>
</dbReference>
<organism evidence="1 2">
    <name type="scientific">Agromyces ramosus</name>
    <dbReference type="NCBI Taxonomy" id="33879"/>
    <lineage>
        <taxon>Bacteria</taxon>
        <taxon>Bacillati</taxon>
        <taxon>Actinomycetota</taxon>
        <taxon>Actinomycetes</taxon>
        <taxon>Micrococcales</taxon>
        <taxon>Microbacteriaceae</taxon>
        <taxon>Agromyces</taxon>
    </lineage>
</organism>
<reference evidence="1 2" key="1">
    <citation type="submission" date="2023-07" db="EMBL/GenBank/DDBJ databases">
        <title>Comparative genomics of wheat-associated soil bacteria to identify genetic determinants of phenazine resistance.</title>
        <authorList>
            <person name="Mouncey N."/>
        </authorList>
    </citation>
    <scope>NUCLEOTIDE SEQUENCE [LARGE SCALE GENOMIC DNA]</scope>
    <source>
        <strain evidence="1 2">V3I3</strain>
    </source>
</reference>
<sequence length="200" mass="21149">MGRQAKAFWIEAGQRTAVTLHLESDALEVRGGRRAKVSRSQCRRIDAVDGVMVFEAGGDSFRFELGAAASAWAKALATPAPTLAEKLGVAHGETVAVRGELPVSELMEALAESARVVPWEASVVVAVVRTEAELDSLPDWLRECGVVAPVWIVHGKGRASTAPGDNAVRAVMRAAGFRDTKVSAIGGTWSATRYSPLKGA</sequence>
<keyword evidence="2" id="KW-1185">Reference proteome</keyword>
<accession>A0ABU0R5N0</accession>
<comment type="caution">
    <text evidence="1">The sequence shown here is derived from an EMBL/GenBank/DDBJ whole genome shotgun (WGS) entry which is preliminary data.</text>
</comment>